<sequence length="141" mass="15606">MSEQDLYSQVPVNVPRPRVDPQASQRGASLPGLIARIEEAVEIETKAIRTDVGFDLKSSNDRKSRYLYELNKAVRDIRPEVLQANRDGIIRLRGKLAENEAAIAAHLKAVTEVAGLIQDAIEQSEADGTYDSAAFQRMRTA</sequence>
<comment type="caution">
    <text evidence="2">The sequence shown here is derived from an EMBL/GenBank/DDBJ whole genome shotgun (WGS) entry which is preliminary data.</text>
</comment>
<dbReference type="RefSeq" id="WP_126700774.1">
    <property type="nucleotide sequence ID" value="NZ_RWKW01000054.1"/>
</dbReference>
<evidence type="ECO:0000313" key="2">
    <source>
        <dbReference type="EMBL" id="RST85560.1"/>
    </source>
</evidence>
<proteinExistence type="predicted"/>
<gene>
    <name evidence="2" type="ORF">EJC49_15125</name>
</gene>
<dbReference type="OrthoDB" id="8294122at2"/>
<organism evidence="2 3">
    <name type="scientific">Aquibium carbonis</name>
    <dbReference type="NCBI Taxonomy" id="2495581"/>
    <lineage>
        <taxon>Bacteria</taxon>
        <taxon>Pseudomonadati</taxon>
        <taxon>Pseudomonadota</taxon>
        <taxon>Alphaproteobacteria</taxon>
        <taxon>Hyphomicrobiales</taxon>
        <taxon>Phyllobacteriaceae</taxon>
        <taxon>Aquibium</taxon>
    </lineage>
</organism>
<protein>
    <submittedName>
        <fullName evidence="2">Uncharacterized protein</fullName>
    </submittedName>
</protein>
<reference evidence="2 3" key="1">
    <citation type="submission" date="2018-12" db="EMBL/GenBank/DDBJ databases">
        <title>Mesorhizobium carbonis sp. nov., isolated from coal mine water.</title>
        <authorList>
            <person name="Xin W."/>
            <person name="Xu Z."/>
            <person name="Xiang F."/>
            <person name="Zhang J."/>
            <person name="Xi L."/>
            <person name="Liu J."/>
        </authorList>
    </citation>
    <scope>NUCLEOTIDE SEQUENCE [LARGE SCALE GENOMIC DNA]</scope>
    <source>
        <strain evidence="2 3">B2.3</strain>
    </source>
</reference>
<accession>A0A429YVV3</accession>
<dbReference type="EMBL" id="RWKW01000054">
    <property type="protein sequence ID" value="RST85560.1"/>
    <property type="molecule type" value="Genomic_DNA"/>
</dbReference>
<keyword evidence="3" id="KW-1185">Reference proteome</keyword>
<dbReference type="AlphaFoldDB" id="A0A429YVV3"/>
<evidence type="ECO:0000313" key="3">
    <source>
        <dbReference type="Proteomes" id="UP000278398"/>
    </source>
</evidence>
<name>A0A429YVV3_9HYPH</name>
<dbReference type="Proteomes" id="UP000278398">
    <property type="component" value="Unassembled WGS sequence"/>
</dbReference>
<feature type="region of interest" description="Disordered" evidence="1">
    <location>
        <begin position="1"/>
        <end position="27"/>
    </location>
</feature>
<evidence type="ECO:0000256" key="1">
    <source>
        <dbReference type="SAM" id="MobiDB-lite"/>
    </source>
</evidence>